<reference evidence="2" key="1">
    <citation type="submission" date="2019-08" db="EMBL/GenBank/DDBJ databases">
        <authorList>
            <person name="Kucharzyk K."/>
            <person name="Murdoch R.W."/>
            <person name="Higgins S."/>
            <person name="Loffler F."/>
        </authorList>
    </citation>
    <scope>NUCLEOTIDE SEQUENCE</scope>
</reference>
<dbReference type="EMBL" id="VSSQ01006504">
    <property type="protein sequence ID" value="MPM32923.1"/>
    <property type="molecule type" value="Genomic_DNA"/>
</dbReference>
<proteinExistence type="predicted"/>
<dbReference type="InterPro" id="IPR015032">
    <property type="entry name" value="ThsB__TIR-like_domain"/>
</dbReference>
<feature type="domain" description="Thoeris protein ThsB TIR-like" evidence="1">
    <location>
        <begin position="6"/>
        <end position="101"/>
    </location>
</feature>
<sequence length="147" mass="16114">MARKVFFSFDYKNVYKANLVKNLPGIEPSAAAGFESSALWDDQKVRGDLEVEAMIQSALDGTTVSVILITQGSTARKYINYEIYQSLARGNGLVAVQIHALPDENGKLDHPGDIPSQIADNGFKAYKYSTQEDLSAWIEEAARIAGK</sequence>
<evidence type="ECO:0000259" key="1">
    <source>
        <dbReference type="Pfam" id="PF08937"/>
    </source>
</evidence>
<dbReference type="AlphaFoldDB" id="A0A644Z2G2"/>
<dbReference type="InterPro" id="IPR036490">
    <property type="entry name" value="ThsB_TIR-like_sf"/>
</dbReference>
<evidence type="ECO:0000313" key="2">
    <source>
        <dbReference type="EMBL" id="MPM32923.1"/>
    </source>
</evidence>
<dbReference type="SUPFAM" id="SSF52206">
    <property type="entry name" value="Hypothetical protein MTH538"/>
    <property type="match status" value="1"/>
</dbReference>
<accession>A0A644Z2G2</accession>
<gene>
    <name evidence="2" type="ORF">SDC9_79490</name>
</gene>
<name>A0A644Z2G2_9ZZZZ</name>
<dbReference type="Pfam" id="PF08937">
    <property type="entry name" value="ThsB_TIR"/>
    <property type="match status" value="1"/>
</dbReference>
<organism evidence="2">
    <name type="scientific">bioreactor metagenome</name>
    <dbReference type="NCBI Taxonomy" id="1076179"/>
    <lineage>
        <taxon>unclassified sequences</taxon>
        <taxon>metagenomes</taxon>
        <taxon>ecological metagenomes</taxon>
    </lineage>
</organism>
<comment type="caution">
    <text evidence="2">The sequence shown here is derived from an EMBL/GenBank/DDBJ whole genome shotgun (WGS) entry which is preliminary data.</text>
</comment>
<protein>
    <recommendedName>
        <fullName evidence="1">Thoeris protein ThsB TIR-like domain-containing protein</fullName>
    </recommendedName>
</protein>